<accession>A0ABR2GRE5</accession>
<evidence type="ECO:0000313" key="1">
    <source>
        <dbReference type="EMBL" id="KAK8836498.1"/>
    </source>
</evidence>
<keyword evidence="2" id="KW-1185">Reference proteome</keyword>
<comment type="caution">
    <text evidence="1">The sequence shown here is derived from an EMBL/GenBank/DDBJ whole genome shotgun (WGS) entry which is preliminary data.</text>
</comment>
<name>A0ABR2GRE5_9EUKA</name>
<dbReference type="Proteomes" id="UP001470230">
    <property type="component" value="Unassembled WGS sequence"/>
</dbReference>
<gene>
    <name evidence="1" type="ORF">M9Y10_037758</name>
</gene>
<sequence>MGKINISKEQEKRINILLRLLGENNYDSNTIKIENMSEAISYLSTEFHEEAIQYMSTNLKDILDEGQIFNLNDEIIKEIIDSYFIEAEKKHQEDNIKEEEEIFEKLDKKVTR</sequence>
<protein>
    <submittedName>
        <fullName evidence="1">Uncharacterized protein</fullName>
    </submittedName>
</protein>
<evidence type="ECO:0000313" key="2">
    <source>
        <dbReference type="Proteomes" id="UP001470230"/>
    </source>
</evidence>
<proteinExistence type="predicted"/>
<organism evidence="1 2">
    <name type="scientific">Tritrichomonas musculus</name>
    <dbReference type="NCBI Taxonomy" id="1915356"/>
    <lineage>
        <taxon>Eukaryota</taxon>
        <taxon>Metamonada</taxon>
        <taxon>Parabasalia</taxon>
        <taxon>Tritrichomonadida</taxon>
        <taxon>Tritrichomonadidae</taxon>
        <taxon>Tritrichomonas</taxon>
    </lineage>
</organism>
<dbReference type="EMBL" id="JAPFFF010000065">
    <property type="protein sequence ID" value="KAK8836498.1"/>
    <property type="molecule type" value="Genomic_DNA"/>
</dbReference>
<reference evidence="1 2" key="1">
    <citation type="submission" date="2024-04" db="EMBL/GenBank/DDBJ databases">
        <title>Tritrichomonas musculus Genome.</title>
        <authorList>
            <person name="Alves-Ferreira E."/>
            <person name="Grigg M."/>
            <person name="Lorenzi H."/>
            <person name="Galac M."/>
        </authorList>
    </citation>
    <scope>NUCLEOTIDE SEQUENCE [LARGE SCALE GENOMIC DNA]</scope>
    <source>
        <strain evidence="1 2">EAF2021</strain>
    </source>
</reference>